<feature type="compositionally biased region" description="Polar residues" evidence="1">
    <location>
        <begin position="1"/>
        <end position="22"/>
    </location>
</feature>
<feature type="region of interest" description="Disordered" evidence="1">
    <location>
        <begin position="1"/>
        <end position="30"/>
    </location>
</feature>
<accession>A0A840V5S4</accession>
<comment type="caution">
    <text evidence="2">The sequence shown here is derived from an EMBL/GenBank/DDBJ whole genome shotgun (WGS) entry which is preliminary data.</text>
</comment>
<evidence type="ECO:0000313" key="2">
    <source>
        <dbReference type="EMBL" id="MBB5353597.1"/>
    </source>
</evidence>
<name>A0A840V5S4_9BACT</name>
<reference evidence="2 3" key="1">
    <citation type="submission" date="2020-08" db="EMBL/GenBank/DDBJ databases">
        <title>Genomic Encyclopedia of Type Strains, Phase IV (KMG-IV): sequencing the most valuable type-strain genomes for metagenomic binning, comparative biology and taxonomic classification.</title>
        <authorList>
            <person name="Goeker M."/>
        </authorList>
    </citation>
    <scope>NUCLEOTIDE SEQUENCE [LARGE SCALE GENOMIC DNA]</scope>
    <source>
        <strain evidence="2 3">YC6886</strain>
    </source>
</reference>
<dbReference type="AlphaFoldDB" id="A0A840V5S4"/>
<keyword evidence="3" id="KW-1185">Reference proteome</keyword>
<protein>
    <submittedName>
        <fullName evidence="2">Uncharacterized protein</fullName>
    </submittedName>
</protein>
<dbReference type="EMBL" id="JACHFD010000030">
    <property type="protein sequence ID" value="MBB5353597.1"/>
    <property type="molecule type" value="Genomic_DNA"/>
</dbReference>
<evidence type="ECO:0000256" key="1">
    <source>
        <dbReference type="SAM" id="MobiDB-lite"/>
    </source>
</evidence>
<evidence type="ECO:0000313" key="3">
    <source>
        <dbReference type="Proteomes" id="UP000557717"/>
    </source>
</evidence>
<sequence>MPSCTAVSFQELTRGANRTGTPSDKAKVPNIHTIPPFGGAFARIHAAPLNCFRSLLDSHATWRQHSPRSYADL</sequence>
<proteinExistence type="predicted"/>
<organism evidence="2 3">
    <name type="scientific">Haloferula luteola</name>
    <dbReference type="NCBI Taxonomy" id="595692"/>
    <lineage>
        <taxon>Bacteria</taxon>
        <taxon>Pseudomonadati</taxon>
        <taxon>Verrucomicrobiota</taxon>
        <taxon>Verrucomicrobiia</taxon>
        <taxon>Verrucomicrobiales</taxon>
        <taxon>Verrucomicrobiaceae</taxon>
        <taxon>Haloferula</taxon>
    </lineage>
</organism>
<gene>
    <name evidence="2" type="ORF">HNR46_003858</name>
</gene>
<dbReference type="Proteomes" id="UP000557717">
    <property type="component" value="Unassembled WGS sequence"/>
</dbReference>